<keyword evidence="2" id="KW-1185">Reference proteome</keyword>
<protein>
    <recommendedName>
        <fullName evidence="3">DUF4376 domain-containing protein</fullName>
    </recommendedName>
</protein>
<name>A0A1I7IEM8_9BACL</name>
<evidence type="ECO:0008006" key="3">
    <source>
        <dbReference type="Google" id="ProtNLM"/>
    </source>
</evidence>
<reference evidence="2" key="1">
    <citation type="submission" date="2016-10" db="EMBL/GenBank/DDBJ databases">
        <authorList>
            <person name="Varghese N."/>
        </authorList>
    </citation>
    <scope>NUCLEOTIDE SEQUENCE [LARGE SCALE GENOMIC DNA]</scope>
    <source>
        <strain evidence="2">DSM 17980</strain>
    </source>
</reference>
<evidence type="ECO:0000313" key="1">
    <source>
        <dbReference type="EMBL" id="SFU71368.1"/>
    </source>
</evidence>
<dbReference type="STRING" id="392015.SAMN05421543_106174"/>
<dbReference type="OrthoDB" id="2667191at2"/>
<accession>A0A1I7IEM8</accession>
<gene>
    <name evidence="1" type="ORF">SAMN05421543_106174</name>
</gene>
<proteinExistence type="predicted"/>
<organism evidence="1 2">
    <name type="scientific">Alicyclobacillus macrosporangiidus</name>
    <dbReference type="NCBI Taxonomy" id="392015"/>
    <lineage>
        <taxon>Bacteria</taxon>
        <taxon>Bacillati</taxon>
        <taxon>Bacillota</taxon>
        <taxon>Bacilli</taxon>
        <taxon>Bacillales</taxon>
        <taxon>Alicyclobacillaceae</taxon>
        <taxon>Alicyclobacillus</taxon>
    </lineage>
</organism>
<dbReference type="RefSeq" id="WP_074951106.1">
    <property type="nucleotide sequence ID" value="NZ_FPBV01000006.1"/>
</dbReference>
<sequence length="191" mass="21043">MNYWFLYTTATGEIYEAPYLGNATEWTNIPEGCAVLGPIDQSDPTATDAWQHPNHYAVQNGQLVKTVTDAQLLAEAQQARIAFLDQQLTATYNAGFTSSATGTSITWPFDDKSQIKWNWLLSVIAAGTFPASGVQVKDLAGNTYTITDVNVAKALCIDAQNFYLQWDSHYHSLVQQVQAATTVDQVDAITW</sequence>
<dbReference type="AlphaFoldDB" id="A0A1I7IEM8"/>
<dbReference type="Proteomes" id="UP000183508">
    <property type="component" value="Unassembled WGS sequence"/>
</dbReference>
<dbReference type="EMBL" id="FPBV01000006">
    <property type="protein sequence ID" value="SFU71368.1"/>
    <property type="molecule type" value="Genomic_DNA"/>
</dbReference>
<evidence type="ECO:0000313" key="2">
    <source>
        <dbReference type="Proteomes" id="UP000183508"/>
    </source>
</evidence>